<evidence type="ECO:0000256" key="19">
    <source>
        <dbReference type="RuleBase" id="RU004171"/>
    </source>
</evidence>
<dbReference type="KEGG" id="ari:UM93_07220"/>
<evidence type="ECO:0000256" key="17">
    <source>
        <dbReference type="PIRSR" id="PIRSR000098-2"/>
    </source>
</evidence>
<evidence type="ECO:0000259" key="20">
    <source>
        <dbReference type="PROSITE" id="PS51671"/>
    </source>
</evidence>
<evidence type="ECO:0000256" key="13">
    <source>
        <dbReference type="ARBA" id="ARBA00044930"/>
    </source>
</evidence>
<dbReference type="SUPFAM" id="SSF51735">
    <property type="entry name" value="NAD(P)-binding Rossmann-fold domains"/>
    <property type="match status" value="1"/>
</dbReference>
<dbReference type="InterPro" id="IPR036291">
    <property type="entry name" value="NAD(P)-bd_dom_sf"/>
</dbReference>
<evidence type="ECO:0000256" key="7">
    <source>
        <dbReference type="ARBA" id="ARBA00022605"/>
    </source>
</evidence>
<feature type="binding site" evidence="17">
    <location>
        <position position="198"/>
    </location>
    <ligand>
        <name>L-homoserine</name>
        <dbReference type="ChEBI" id="CHEBI:57476"/>
    </ligand>
</feature>
<dbReference type="InterPro" id="IPR016204">
    <property type="entry name" value="HDH"/>
</dbReference>
<dbReference type="NCBIfam" id="NF004976">
    <property type="entry name" value="PRK06349.1"/>
    <property type="match status" value="1"/>
</dbReference>
<dbReference type="UniPathway" id="UPA00051">
    <property type="reaction ID" value="UER00465"/>
</dbReference>
<dbReference type="GO" id="GO:0009088">
    <property type="term" value="P:threonine biosynthetic process"/>
    <property type="evidence" value="ECO:0007669"/>
    <property type="project" value="UniProtKB-UniPathway"/>
</dbReference>
<dbReference type="Pfam" id="PF00742">
    <property type="entry name" value="Homoserine_dh"/>
    <property type="match status" value="1"/>
</dbReference>
<evidence type="ECO:0000256" key="15">
    <source>
        <dbReference type="ARBA" id="ARBA00049031"/>
    </source>
</evidence>
<dbReference type="InterPro" id="IPR019811">
    <property type="entry name" value="HDH_CS"/>
</dbReference>
<evidence type="ECO:0000256" key="3">
    <source>
        <dbReference type="ARBA" id="ARBA00005062"/>
    </source>
</evidence>
<reference evidence="21 22" key="1">
    <citation type="journal article" date="2015" name="Genome Announc.">
        <title>Complete Genome Sequencing of Protease-Producing Novel Arthrobacter sp. Strain IHBB 11108 Using PacBio Single-Molecule Real-Time Sequencing Technology.</title>
        <authorList>
            <person name="Kiran S."/>
            <person name="Swarnkar M.K."/>
            <person name="Pal M."/>
            <person name="Thakur R."/>
            <person name="Tewari R."/>
            <person name="Singh A.K."/>
            <person name="Gulati A."/>
        </authorList>
    </citation>
    <scope>NUCLEOTIDE SEQUENCE [LARGE SCALE GENOMIC DNA]</scope>
    <source>
        <strain evidence="21 22">IHBB 11108</strain>
    </source>
</reference>
<dbReference type="FunFam" id="3.30.360.10:FF:000005">
    <property type="entry name" value="Homoserine dehydrogenase"/>
    <property type="match status" value="1"/>
</dbReference>
<protein>
    <recommendedName>
        <fullName evidence="6 18">Homoserine dehydrogenase</fullName>
        <ecNumber evidence="5 18">1.1.1.3</ecNumber>
    </recommendedName>
</protein>
<evidence type="ECO:0000256" key="9">
    <source>
        <dbReference type="ARBA" id="ARBA00022857"/>
    </source>
</evidence>
<dbReference type="SUPFAM" id="SSF55347">
    <property type="entry name" value="Glyceraldehyde-3-phosphate dehydrogenase-like, C-terminal domain"/>
    <property type="match status" value="1"/>
</dbReference>
<evidence type="ECO:0000256" key="14">
    <source>
        <dbReference type="ARBA" id="ARBA00048841"/>
    </source>
</evidence>
<keyword evidence="10 18" id="KW-0560">Oxidoreductase</keyword>
<dbReference type="UniPathway" id="UPA00050">
    <property type="reaction ID" value="UER00063"/>
</dbReference>
<sequence>MTTPFASEQEHQPLKVALLGCGNVGSQVARILLQDADSLAARTGARLELIGIAVRRLEAPREVPLPAELFTTDAESLVKEADLVIELLGGIEPARSLIQTAIAHGACVVSANKALLAAEGPALYEQADAAGVQLSYEAAVAGAIPILRPIRDSLSGDKITRVLGIVNGTTNYILDQMDSTGADFATALAEAQRLGYAEADPTADVEGHDAAAKAAILASLSFHTRFALPDVHCEGISSISAADIEAAKEAGLVIKLLAIAEKSQSADGLAGVSVRVHPTLLPREHPLAAVRGAFNAVFIEAEYAGELMFYGQGAGGNPTASAVLGDLVSAARRIVLGGPGRTETTTGQVAALGIDQVQTSYCIGLTVTDQPGVLAQITQIFATHEVSIETMRQTIHHGEAGEPSYAELRIVTHRAVESALASTVQKIRELPVITGVTSVLRVEGI</sequence>
<dbReference type="CDD" id="cd04881">
    <property type="entry name" value="ACT_HSDH-Hom"/>
    <property type="match status" value="1"/>
</dbReference>
<dbReference type="GO" id="GO:0004412">
    <property type="term" value="F:homoserine dehydrogenase activity"/>
    <property type="evidence" value="ECO:0007669"/>
    <property type="project" value="UniProtKB-EC"/>
</dbReference>
<proteinExistence type="inferred from homology"/>
<dbReference type="PATRIC" id="fig|1618207.4.peg.1462"/>
<keyword evidence="12 18" id="KW-0486">Methionine biosynthesis</keyword>
<dbReference type="STRING" id="1618207.UM93_07220"/>
<dbReference type="InterPro" id="IPR045865">
    <property type="entry name" value="ACT-like_dom_sf"/>
</dbReference>
<dbReference type="EC" id="1.1.1.3" evidence="5 18"/>
<dbReference type="OrthoDB" id="9808167at2"/>
<dbReference type="GO" id="GO:0050661">
    <property type="term" value="F:NADP binding"/>
    <property type="evidence" value="ECO:0007669"/>
    <property type="project" value="InterPro"/>
</dbReference>
<evidence type="ECO:0000256" key="8">
    <source>
        <dbReference type="ARBA" id="ARBA00022697"/>
    </source>
</evidence>
<dbReference type="Gene3D" id="3.40.50.720">
    <property type="entry name" value="NAD(P)-binding Rossmann-like Domain"/>
    <property type="match status" value="1"/>
</dbReference>
<evidence type="ECO:0000256" key="12">
    <source>
        <dbReference type="ARBA" id="ARBA00023167"/>
    </source>
</evidence>
<gene>
    <name evidence="21" type="ORF">UM93_07220</name>
</gene>
<keyword evidence="9 17" id="KW-0521">NADP</keyword>
<keyword evidence="7 18" id="KW-0028">Amino-acid biosynthesis</keyword>
<dbReference type="HOGENOM" id="CLU_009116_1_0_11"/>
<name>A0A0D4BYY2_9MICC</name>
<dbReference type="PROSITE" id="PS01042">
    <property type="entry name" value="HOMOSER_DHGENASE"/>
    <property type="match status" value="1"/>
</dbReference>
<organism evidence="21 22">
    <name type="scientific">Psychromicrobium lacuslunae</name>
    <dbReference type="NCBI Taxonomy" id="1618207"/>
    <lineage>
        <taxon>Bacteria</taxon>
        <taxon>Bacillati</taxon>
        <taxon>Actinomycetota</taxon>
        <taxon>Actinomycetes</taxon>
        <taxon>Micrococcales</taxon>
        <taxon>Micrococcaceae</taxon>
        <taxon>Psychromicrobium</taxon>
    </lineage>
</organism>
<feature type="active site" description="Proton donor" evidence="16">
    <location>
        <position position="213"/>
    </location>
</feature>
<dbReference type="SUPFAM" id="SSF55021">
    <property type="entry name" value="ACT-like"/>
    <property type="match status" value="1"/>
</dbReference>
<dbReference type="InterPro" id="IPR001342">
    <property type="entry name" value="HDH_cat"/>
</dbReference>
<comment type="function">
    <text evidence="13">Catalyzes the conversion of L-aspartate-beta-semialdehyde (L-Asa) to L-homoserine (L-Hse), the third step in the biosynthesis of threonine and methionine from aspartate.</text>
</comment>
<evidence type="ECO:0000256" key="6">
    <source>
        <dbReference type="ARBA" id="ARBA00013376"/>
    </source>
</evidence>
<dbReference type="PANTHER" id="PTHR43331">
    <property type="entry name" value="HOMOSERINE DEHYDROGENASE"/>
    <property type="match status" value="1"/>
</dbReference>
<dbReference type="EMBL" id="CP011005">
    <property type="protein sequence ID" value="AJT41355.1"/>
    <property type="molecule type" value="Genomic_DNA"/>
</dbReference>
<keyword evidence="22" id="KW-1185">Reference proteome</keyword>
<dbReference type="InterPro" id="IPR002912">
    <property type="entry name" value="ACT_dom"/>
</dbReference>
<keyword evidence="8 18" id="KW-0791">Threonine biosynthesis</keyword>
<dbReference type="GO" id="GO:0009086">
    <property type="term" value="P:methionine biosynthetic process"/>
    <property type="evidence" value="ECO:0007669"/>
    <property type="project" value="UniProtKB-KW"/>
</dbReference>
<dbReference type="RefSeq" id="WP_045074680.1">
    <property type="nucleotide sequence ID" value="NZ_CP011005.1"/>
</dbReference>
<feature type="domain" description="ACT" evidence="20">
    <location>
        <begin position="362"/>
        <end position="444"/>
    </location>
</feature>
<dbReference type="PROSITE" id="PS51671">
    <property type="entry name" value="ACT"/>
    <property type="match status" value="1"/>
</dbReference>
<dbReference type="Gene3D" id="3.30.70.260">
    <property type="match status" value="1"/>
</dbReference>
<evidence type="ECO:0000313" key="21">
    <source>
        <dbReference type="EMBL" id="AJT41355.1"/>
    </source>
</evidence>
<evidence type="ECO:0000256" key="16">
    <source>
        <dbReference type="PIRSR" id="PIRSR000098-1"/>
    </source>
</evidence>
<evidence type="ECO:0000256" key="10">
    <source>
        <dbReference type="ARBA" id="ARBA00023002"/>
    </source>
</evidence>
<evidence type="ECO:0000256" key="11">
    <source>
        <dbReference type="ARBA" id="ARBA00023053"/>
    </source>
</evidence>
<feature type="binding site" evidence="17">
    <location>
        <position position="113"/>
    </location>
    <ligand>
        <name>NADPH</name>
        <dbReference type="ChEBI" id="CHEBI:57783"/>
    </ligand>
</feature>
<dbReference type="Pfam" id="PF03447">
    <property type="entry name" value="NAD_binding_3"/>
    <property type="match status" value="1"/>
</dbReference>
<evidence type="ECO:0000256" key="18">
    <source>
        <dbReference type="RuleBase" id="RU000579"/>
    </source>
</evidence>
<feature type="binding site" evidence="17">
    <location>
        <begin position="19"/>
        <end position="26"/>
    </location>
    <ligand>
        <name>NADP(+)</name>
        <dbReference type="ChEBI" id="CHEBI:58349"/>
    </ligand>
</feature>
<dbReference type="Gene3D" id="3.30.360.10">
    <property type="entry name" value="Dihydrodipicolinate Reductase, domain 2"/>
    <property type="match status" value="1"/>
</dbReference>
<dbReference type="AlphaFoldDB" id="A0A0D4BYY2"/>
<evidence type="ECO:0000256" key="1">
    <source>
        <dbReference type="ARBA" id="ARBA00001920"/>
    </source>
</evidence>
<evidence type="ECO:0000256" key="2">
    <source>
        <dbReference type="ARBA" id="ARBA00005056"/>
    </source>
</evidence>
<dbReference type="PANTHER" id="PTHR43331:SF1">
    <property type="entry name" value="HOMOSERINE DEHYDROGENASE"/>
    <property type="match status" value="1"/>
</dbReference>
<comment type="cofactor">
    <cofactor evidence="1">
        <name>a metal cation</name>
        <dbReference type="ChEBI" id="CHEBI:25213"/>
    </cofactor>
</comment>
<comment type="pathway">
    <text evidence="3 18">Amino-acid biosynthesis; L-methionine biosynthesis via de novo pathway; L-homoserine from L-aspartate: step 3/3.</text>
</comment>
<comment type="catalytic activity">
    <reaction evidence="14">
        <text>L-homoserine + NADP(+) = L-aspartate 4-semialdehyde + NADPH + H(+)</text>
        <dbReference type="Rhea" id="RHEA:15761"/>
        <dbReference type="ChEBI" id="CHEBI:15378"/>
        <dbReference type="ChEBI" id="CHEBI:57476"/>
        <dbReference type="ChEBI" id="CHEBI:57783"/>
        <dbReference type="ChEBI" id="CHEBI:58349"/>
        <dbReference type="ChEBI" id="CHEBI:537519"/>
        <dbReference type="EC" id="1.1.1.3"/>
    </reaction>
    <physiologicalReaction direction="right-to-left" evidence="14">
        <dbReference type="Rhea" id="RHEA:15763"/>
    </physiologicalReaction>
</comment>
<dbReference type="PIRSF" id="PIRSF000098">
    <property type="entry name" value="Homoser_dehydrog"/>
    <property type="match status" value="1"/>
</dbReference>
<dbReference type="Pfam" id="PF01842">
    <property type="entry name" value="ACT"/>
    <property type="match status" value="1"/>
</dbReference>
<comment type="similarity">
    <text evidence="4 19">Belongs to the homoserine dehydrogenase family.</text>
</comment>
<dbReference type="Proteomes" id="UP000061839">
    <property type="component" value="Chromosome"/>
</dbReference>
<comment type="catalytic activity">
    <reaction evidence="15">
        <text>L-homoserine + NAD(+) = L-aspartate 4-semialdehyde + NADH + H(+)</text>
        <dbReference type="Rhea" id="RHEA:15757"/>
        <dbReference type="ChEBI" id="CHEBI:15378"/>
        <dbReference type="ChEBI" id="CHEBI:57476"/>
        <dbReference type="ChEBI" id="CHEBI:57540"/>
        <dbReference type="ChEBI" id="CHEBI:57945"/>
        <dbReference type="ChEBI" id="CHEBI:537519"/>
        <dbReference type="EC" id="1.1.1.3"/>
    </reaction>
    <physiologicalReaction direction="right-to-left" evidence="15">
        <dbReference type="Rhea" id="RHEA:15759"/>
    </physiologicalReaction>
</comment>
<evidence type="ECO:0000256" key="4">
    <source>
        <dbReference type="ARBA" id="ARBA00006753"/>
    </source>
</evidence>
<keyword evidence="11" id="KW-0915">Sodium</keyword>
<evidence type="ECO:0000256" key="5">
    <source>
        <dbReference type="ARBA" id="ARBA00013213"/>
    </source>
</evidence>
<accession>A0A0D4BYY2</accession>
<dbReference type="InterPro" id="IPR005106">
    <property type="entry name" value="Asp/hSer_DH_NAD-bd"/>
</dbReference>
<comment type="pathway">
    <text evidence="2 18">Amino-acid biosynthesis; L-threonine biosynthesis; L-threonine from L-aspartate: step 3/5.</text>
</comment>
<evidence type="ECO:0000313" key="22">
    <source>
        <dbReference type="Proteomes" id="UP000061839"/>
    </source>
</evidence>